<accession>A0A2V2N068</accession>
<feature type="domain" description="Nop" evidence="1">
    <location>
        <begin position="177"/>
        <end position="293"/>
    </location>
</feature>
<dbReference type="PROSITE" id="PS51358">
    <property type="entry name" value="NOP"/>
    <property type="match status" value="1"/>
</dbReference>
<dbReference type="GO" id="GO:0030515">
    <property type="term" value="F:snoRNA binding"/>
    <property type="evidence" value="ECO:0007669"/>
    <property type="project" value="InterPro"/>
</dbReference>
<evidence type="ECO:0000313" key="2">
    <source>
        <dbReference type="EMBL" id="PWR73552.1"/>
    </source>
</evidence>
<dbReference type="EMBL" id="QGMZ01000018">
    <property type="protein sequence ID" value="PWR73552.1"/>
    <property type="molecule type" value="Genomic_DNA"/>
</dbReference>
<dbReference type="Gene3D" id="1.10.246.90">
    <property type="entry name" value="Nop domain"/>
    <property type="match status" value="1"/>
</dbReference>
<dbReference type="SUPFAM" id="SSF89124">
    <property type="entry name" value="Nop domain"/>
    <property type="match status" value="1"/>
</dbReference>
<dbReference type="PANTHER" id="PTHR10894">
    <property type="entry name" value="NUCLEOLAR PROTEIN 5 NUCLEOLAR PROTEIN NOP5 NOP58"/>
    <property type="match status" value="1"/>
</dbReference>
<dbReference type="PANTHER" id="PTHR10894:SF0">
    <property type="entry name" value="NUCLEOLAR PROTEIN 56"/>
    <property type="match status" value="1"/>
</dbReference>
<dbReference type="InterPro" id="IPR002687">
    <property type="entry name" value="Nop_dom"/>
</dbReference>
<reference evidence="2 3" key="1">
    <citation type="submission" date="2018-05" db="EMBL/GenBank/DDBJ databases">
        <title>Draft genome of Methanospirillum stamsii Pt1.</title>
        <authorList>
            <person name="Dueholm M.S."/>
            <person name="Nielsen P.H."/>
            <person name="Bakmann L.F."/>
            <person name="Otzen D.E."/>
        </authorList>
    </citation>
    <scope>NUCLEOTIDE SEQUENCE [LARGE SCALE GENOMIC DNA]</scope>
    <source>
        <strain evidence="2 3">Pt1</strain>
    </source>
</reference>
<comment type="caution">
    <text evidence="2">The sequence shown here is derived from an EMBL/GenBank/DDBJ whole genome shotgun (WGS) entry which is preliminary data.</text>
</comment>
<dbReference type="GO" id="GO:0031428">
    <property type="term" value="C:box C/D methylation guide snoRNP complex"/>
    <property type="evidence" value="ECO:0007669"/>
    <property type="project" value="InterPro"/>
</dbReference>
<evidence type="ECO:0000259" key="1">
    <source>
        <dbReference type="PROSITE" id="PS51358"/>
    </source>
</evidence>
<keyword evidence="3" id="KW-1185">Reference proteome</keyword>
<gene>
    <name evidence="2" type="ORF">DLD82_09975</name>
</gene>
<name>A0A2V2N068_9EURY</name>
<dbReference type="InterPro" id="IPR042239">
    <property type="entry name" value="Nop_C"/>
</dbReference>
<dbReference type="AlphaFoldDB" id="A0A2V2N068"/>
<dbReference type="InterPro" id="IPR045056">
    <property type="entry name" value="Nop56/Nop58"/>
</dbReference>
<dbReference type="Pfam" id="PF01798">
    <property type="entry name" value="Nop"/>
    <property type="match status" value="1"/>
</dbReference>
<organism evidence="2 3">
    <name type="scientific">Methanospirillum stamsii</name>
    <dbReference type="NCBI Taxonomy" id="1277351"/>
    <lineage>
        <taxon>Archaea</taxon>
        <taxon>Methanobacteriati</taxon>
        <taxon>Methanobacteriota</taxon>
        <taxon>Stenosarchaea group</taxon>
        <taxon>Methanomicrobia</taxon>
        <taxon>Methanomicrobiales</taxon>
        <taxon>Methanospirillaceae</taxon>
        <taxon>Methanospirillum</taxon>
    </lineage>
</organism>
<proteinExistence type="predicted"/>
<sequence>MDVKTLEKKYWYHLCIDEQGSIMSSVSRIPEKIITDVQRKREEGCISFHPSWRDAVAEGIVADRAGYLSLLRDLSIGLVVRELADNSDKDEASLIHLVRILDEADRSLSKLSEKIEDYYIALNPAELAGYQRNIRSLIDTLTKTTEDPLNRMAKDLQRLQETRTTLAHDIGRLAEKILPNMSALCGPLVSARLLAKAGSKQHLASMPASSLQVFGAGSSLFVHLTAGTNPPKHGIIYQYKGIRHAKRRFRGRVSRVVACQLGIAAKIDLYRGVSDEIFIKKAGERICRAGKET</sequence>
<dbReference type="Proteomes" id="UP000245934">
    <property type="component" value="Unassembled WGS sequence"/>
</dbReference>
<evidence type="ECO:0000313" key="3">
    <source>
        <dbReference type="Proteomes" id="UP000245934"/>
    </source>
</evidence>
<dbReference type="InterPro" id="IPR036070">
    <property type="entry name" value="Nop_dom_sf"/>
</dbReference>
<protein>
    <submittedName>
        <fullName evidence="2">RNA-processing protein</fullName>
    </submittedName>
</protein>